<dbReference type="CDD" id="cd04301">
    <property type="entry name" value="NAT_SF"/>
    <property type="match status" value="1"/>
</dbReference>
<dbReference type="FunFam" id="3.40.630.30:FF:000064">
    <property type="entry name" value="GNAT family acetyltransferase"/>
    <property type="match status" value="1"/>
</dbReference>
<dbReference type="PROSITE" id="PS51186">
    <property type="entry name" value="GNAT"/>
    <property type="match status" value="1"/>
</dbReference>
<keyword evidence="2" id="KW-0808">Transferase</keyword>
<dbReference type="InterPro" id="IPR016181">
    <property type="entry name" value="Acyl_CoA_acyltransferase"/>
</dbReference>
<dbReference type="EMBL" id="JAZBJM010000002">
    <property type="protein sequence ID" value="MEM0517581.1"/>
    <property type="molecule type" value="Genomic_DNA"/>
</dbReference>
<dbReference type="RefSeq" id="WP_342686959.1">
    <property type="nucleotide sequence ID" value="NZ_JAZBJM010000002.1"/>
</dbReference>
<keyword evidence="8" id="KW-1185">Reference proteome</keyword>
<evidence type="ECO:0000256" key="2">
    <source>
        <dbReference type="ARBA" id="ARBA00022679"/>
    </source>
</evidence>
<gene>
    <name evidence="6" type="ORF">VZD24_03720</name>
    <name evidence="5" type="ORF">VZD85_04390</name>
</gene>
<evidence type="ECO:0000313" key="6">
    <source>
        <dbReference type="EMBL" id="MEM0572613.1"/>
    </source>
</evidence>
<organism evidence="5 7">
    <name type="scientific">Aequorivita flava</name>
    <dbReference type="NCBI Taxonomy" id="3114371"/>
    <lineage>
        <taxon>Bacteria</taxon>
        <taxon>Pseudomonadati</taxon>
        <taxon>Bacteroidota</taxon>
        <taxon>Flavobacteriia</taxon>
        <taxon>Flavobacteriales</taxon>
        <taxon>Flavobacteriaceae</taxon>
        <taxon>Aequorivita</taxon>
    </lineage>
</organism>
<accession>A0AB35YS69</accession>
<dbReference type="Pfam" id="PF00583">
    <property type="entry name" value="Acetyltransf_1"/>
    <property type="match status" value="1"/>
</dbReference>
<feature type="domain" description="N-acetyltransferase" evidence="4">
    <location>
        <begin position="1"/>
        <end position="157"/>
    </location>
</feature>
<evidence type="ECO:0000313" key="8">
    <source>
        <dbReference type="Proteomes" id="UP001390963"/>
    </source>
</evidence>
<dbReference type="InterPro" id="IPR051016">
    <property type="entry name" value="Diverse_Substrate_AcTransf"/>
</dbReference>
<dbReference type="PANTHER" id="PTHR10545">
    <property type="entry name" value="DIAMINE N-ACETYLTRANSFERASE"/>
    <property type="match status" value="1"/>
</dbReference>
<sequence>MNIREAVKSDMPQVLELIKELAIFENEPNAVEVNVAELEREGYGENPLFTCFVAELENEIVGAALIYFRFSTWKGRTLHLEDLIVKESERGKGIGEKLYKQVMQFAYDRGLKRVAWDVLDWNTGAIRFYERSGANVLETWRVVHMDENALQNYIKKSSKK</sequence>
<dbReference type="Gene3D" id="3.40.630.30">
    <property type="match status" value="1"/>
</dbReference>
<dbReference type="GO" id="GO:0008080">
    <property type="term" value="F:N-acetyltransferase activity"/>
    <property type="evidence" value="ECO:0007669"/>
    <property type="project" value="UniProtKB-ARBA"/>
</dbReference>
<comment type="similarity">
    <text evidence="1">Belongs to the acetyltransferase family.</text>
</comment>
<dbReference type="SUPFAM" id="SSF55729">
    <property type="entry name" value="Acyl-CoA N-acyltransferases (Nat)"/>
    <property type="match status" value="1"/>
</dbReference>
<comment type="caution">
    <text evidence="5">The sequence shown here is derived from an EMBL/GenBank/DDBJ whole genome shotgun (WGS) entry which is preliminary data.</text>
</comment>
<dbReference type="Proteomes" id="UP001390963">
    <property type="component" value="Unassembled WGS sequence"/>
</dbReference>
<evidence type="ECO:0000256" key="3">
    <source>
        <dbReference type="ARBA" id="ARBA00023315"/>
    </source>
</evidence>
<evidence type="ECO:0000313" key="5">
    <source>
        <dbReference type="EMBL" id="MEM0517581.1"/>
    </source>
</evidence>
<dbReference type="EMBL" id="JBANCF010000002">
    <property type="protein sequence ID" value="MEM0572613.1"/>
    <property type="molecule type" value="Genomic_DNA"/>
</dbReference>
<dbReference type="AlphaFoldDB" id="A0AB35YS69"/>
<reference evidence="5 8" key="1">
    <citation type="submission" date="2024-01" db="EMBL/GenBank/DDBJ databases">
        <title>Aequorivita flavus sp. nov., isolated from deep-sea sediment.</title>
        <authorList>
            <person name="Chen X."/>
        </authorList>
    </citation>
    <scope>NUCLEOTIDE SEQUENCE</scope>
    <source>
        <strain evidence="5">MCCC 1A16923</strain>
        <strain evidence="6 8">MCCC 1A16935</strain>
    </source>
</reference>
<protein>
    <submittedName>
        <fullName evidence="5">GNAT family N-acetyltransferase</fullName>
    </submittedName>
</protein>
<evidence type="ECO:0000313" key="7">
    <source>
        <dbReference type="Proteomes" id="UP001388259"/>
    </source>
</evidence>
<proteinExistence type="inferred from homology"/>
<evidence type="ECO:0000259" key="4">
    <source>
        <dbReference type="PROSITE" id="PS51186"/>
    </source>
</evidence>
<evidence type="ECO:0000256" key="1">
    <source>
        <dbReference type="ARBA" id="ARBA00008694"/>
    </source>
</evidence>
<dbReference type="InterPro" id="IPR000182">
    <property type="entry name" value="GNAT_dom"/>
</dbReference>
<keyword evidence="3" id="KW-0012">Acyltransferase</keyword>
<dbReference type="Proteomes" id="UP001388259">
    <property type="component" value="Unassembled WGS sequence"/>
</dbReference>
<dbReference type="PANTHER" id="PTHR10545:SF29">
    <property type="entry name" value="GH14572P-RELATED"/>
    <property type="match status" value="1"/>
</dbReference>
<name>A0AB35YS69_9FLAO</name>